<keyword evidence="3" id="KW-1185">Reference proteome</keyword>
<sequence>MRKNLLAVGGGVAAIAVVLGVTLSGVLTPSVDGTAVPDEPTRVLSDVGAAGRSLAKAPSAVFNGTVTIGDRDTLRLENLTVTATGETTGTVIPKQGRAELLQVGDSTFVKADDEFWKAQPTVLPGSVTDVTETAGKWTAVPRDVFGIDLGAVLLPTRLGLSVDQQDVRYGDAYIGEESSDDPNQRNSPSQDPVGVMRLDVGEDDGGVTGDRRYQAGEMTIGVDSDGDLVSVRGPLAASTRAVAAASGDLTVAIKNADDTRSTYDAMTSTVGDLRDVPLGFIAVTDPKGDLNCAFGGDCVLDYTMANTVRGALSGEIAVTITSEFKVDGAPLGTCRGTGRMPAGGRGTVTCRIATRGREGSVDSTARFTVSGRADVDTGALSTAVRARAAAVRDSLGWESTTPKASAAARRYDAQITRAPSGYVLRVGDVAFDGRESDGTLLLVYGPGYGERVLPDGGFAASWSGTGKLLAQARDARAAAADEPVRMVFAEQPAADAARRLLAENGVEGVDVVDVPAV</sequence>
<dbReference type="AlphaFoldDB" id="A0A840F0Y5"/>
<dbReference type="Proteomes" id="UP000551501">
    <property type="component" value="Unassembled WGS sequence"/>
</dbReference>
<proteinExistence type="predicted"/>
<accession>A0A840F0Y5</accession>
<reference evidence="2 3" key="1">
    <citation type="submission" date="2020-08" db="EMBL/GenBank/DDBJ databases">
        <title>Sequencing the genomes of 1000 actinobacteria strains.</title>
        <authorList>
            <person name="Klenk H.-P."/>
        </authorList>
    </citation>
    <scope>NUCLEOTIDE SEQUENCE [LARGE SCALE GENOMIC DNA]</scope>
    <source>
        <strain evidence="2 3">DSM 45298</strain>
    </source>
</reference>
<evidence type="ECO:0000313" key="3">
    <source>
        <dbReference type="Proteomes" id="UP000551501"/>
    </source>
</evidence>
<comment type="caution">
    <text evidence="2">The sequence shown here is derived from an EMBL/GenBank/DDBJ whole genome shotgun (WGS) entry which is preliminary data.</text>
</comment>
<dbReference type="EMBL" id="JACIFP010000001">
    <property type="protein sequence ID" value="MBB4134999.1"/>
    <property type="molecule type" value="Genomic_DNA"/>
</dbReference>
<protein>
    <submittedName>
        <fullName evidence="2">Uncharacterized protein</fullName>
    </submittedName>
</protein>
<gene>
    <name evidence="2" type="ORF">BKA16_001551</name>
</gene>
<evidence type="ECO:0000256" key="1">
    <source>
        <dbReference type="SAM" id="MobiDB-lite"/>
    </source>
</evidence>
<feature type="region of interest" description="Disordered" evidence="1">
    <location>
        <begin position="174"/>
        <end position="196"/>
    </location>
</feature>
<dbReference type="RefSeq" id="WP_183370109.1">
    <property type="nucleotide sequence ID" value="NZ_BAABHL010000037.1"/>
</dbReference>
<evidence type="ECO:0000313" key="2">
    <source>
        <dbReference type="EMBL" id="MBB4134999.1"/>
    </source>
</evidence>
<organism evidence="2 3">
    <name type="scientific">Gordonia humi</name>
    <dbReference type="NCBI Taxonomy" id="686429"/>
    <lineage>
        <taxon>Bacteria</taxon>
        <taxon>Bacillati</taxon>
        <taxon>Actinomycetota</taxon>
        <taxon>Actinomycetes</taxon>
        <taxon>Mycobacteriales</taxon>
        <taxon>Gordoniaceae</taxon>
        <taxon>Gordonia</taxon>
    </lineage>
</organism>
<name>A0A840F0Y5_9ACTN</name>